<dbReference type="EMBL" id="CP000453">
    <property type="protein sequence ID" value="ABI57609.1"/>
    <property type="molecule type" value="Genomic_DNA"/>
</dbReference>
<dbReference type="AlphaFoldDB" id="Q0A6C8"/>
<proteinExistence type="predicted"/>
<dbReference type="KEGG" id="aeh:Mlg_2267"/>
<keyword evidence="2" id="KW-1133">Transmembrane helix</keyword>
<evidence type="ECO:0000313" key="3">
    <source>
        <dbReference type="EMBL" id="ABI57609.1"/>
    </source>
</evidence>
<feature type="transmembrane region" description="Helical" evidence="2">
    <location>
        <begin position="75"/>
        <end position="96"/>
    </location>
</feature>
<gene>
    <name evidence="3" type="ordered locus">Mlg_2267</name>
</gene>
<keyword evidence="2" id="KW-0812">Transmembrane</keyword>
<evidence type="ECO:0000313" key="4">
    <source>
        <dbReference type="Proteomes" id="UP000001962"/>
    </source>
</evidence>
<dbReference type="eggNOG" id="ENOG5033EFD">
    <property type="taxonomic scope" value="Bacteria"/>
</dbReference>
<sequence>MAIHTRPGLPRPLRGPAVTGDGGEGSQWEWGRRALPARSSAPTGLPRRRHRLNLVGCHHHSPQPGQVNMSVSRKLLSLVVLLLSLALLAGCGTGGVQPPEREQRTPWDHEFERKGVLTCVFWPEQCEEQDEAERDERPLLDRLFGRGGPDDSEREQALEQRIQQLERSLQQQALAAEGTERGVHRPAQRPEGALLPHVGVIIQTPDGGLETRLGNALAGVSRDYPLLFSGSELVRSQIADYGCTAGEVSDCLAGLSRYPGLRMLALIEVEPRGEDAVRLRTTTFDVGLDAEYAGSAVELPAVDGQVARPALEAYADRVLLGMMDRMGNAPWFTRSFAEEEGVYFLGAGQAAGLSEGMSLQVRDGSRVIRSPSGRPVAWVPGAVKGVLEIETLVGENLAQARLVSGEGPDEDDPIIPAR</sequence>
<keyword evidence="2" id="KW-0472">Membrane</keyword>
<name>Q0A6C8_ALKEH</name>
<evidence type="ECO:0000256" key="2">
    <source>
        <dbReference type="SAM" id="Phobius"/>
    </source>
</evidence>
<feature type="compositionally biased region" description="Basic and acidic residues" evidence="1">
    <location>
        <begin position="134"/>
        <end position="156"/>
    </location>
</feature>
<dbReference type="Proteomes" id="UP000001962">
    <property type="component" value="Chromosome"/>
</dbReference>
<feature type="region of interest" description="Disordered" evidence="1">
    <location>
        <begin position="1"/>
        <end position="47"/>
    </location>
</feature>
<keyword evidence="4" id="KW-1185">Reference proteome</keyword>
<dbReference type="HOGENOM" id="CLU_656634_0_0_6"/>
<feature type="compositionally biased region" description="Low complexity" evidence="1">
    <location>
        <begin position="1"/>
        <end position="16"/>
    </location>
</feature>
<feature type="region of interest" description="Disordered" evidence="1">
    <location>
        <begin position="129"/>
        <end position="156"/>
    </location>
</feature>
<accession>Q0A6C8</accession>
<protein>
    <submittedName>
        <fullName evidence="3">Uncharacterized protein</fullName>
    </submittedName>
</protein>
<evidence type="ECO:0000256" key="1">
    <source>
        <dbReference type="SAM" id="MobiDB-lite"/>
    </source>
</evidence>
<organism evidence="3 4">
    <name type="scientific">Alkalilimnicola ehrlichii (strain ATCC BAA-1101 / DSM 17681 / MLHE-1)</name>
    <dbReference type="NCBI Taxonomy" id="187272"/>
    <lineage>
        <taxon>Bacteria</taxon>
        <taxon>Pseudomonadati</taxon>
        <taxon>Pseudomonadota</taxon>
        <taxon>Gammaproteobacteria</taxon>
        <taxon>Chromatiales</taxon>
        <taxon>Ectothiorhodospiraceae</taxon>
        <taxon>Alkalilimnicola</taxon>
    </lineage>
</organism>
<reference evidence="4" key="1">
    <citation type="submission" date="2006-08" db="EMBL/GenBank/DDBJ databases">
        <title>Complete sequence of Alkalilimnicola ehrilichei MLHE-1.</title>
        <authorList>
            <person name="Copeland A."/>
            <person name="Lucas S."/>
            <person name="Lapidus A."/>
            <person name="Barry K."/>
            <person name="Detter J.C."/>
            <person name="Glavina del Rio T."/>
            <person name="Hammon N."/>
            <person name="Israni S."/>
            <person name="Dalin E."/>
            <person name="Tice H."/>
            <person name="Pitluck S."/>
            <person name="Sims D."/>
            <person name="Brettin T."/>
            <person name="Bruce D."/>
            <person name="Han C."/>
            <person name="Tapia R."/>
            <person name="Gilna P."/>
            <person name="Schmutz J."/>
            <person name="Larimer F."/>
            <person name="Land M."/>
            <person name="Hauser L."/>
            <person name="Kyrpides N."/>
            <person name="Mikhailova N."/>
            <person name="Oremland R.S."/>
            <person name="Hoeft S.E."/>
            <person name="Switzer-Blum J."/>
            <person name="Kulp T."/>
            <person name="King G."/>
            <person name="Tabita R."/>
            <person name="Witte B."/>
            <person name="Santini J.M."/>
            <person name="Basu P."/>
            <person name="Hollibaugh J.T."/>
            <person name="Xie G."/>
            <person name="Stolz J.F."/>
            <person name="Richardson P."/>
        </authorList>
    </citation>
    <scope>NUCLEOTIDE SEQUENCE [LARGE SCALE GENOMIC DNA]</scope>
    <source>
        <strain evidence="4">ATCC BAA-1101 / DSM 17681 / MLHE-1</strain>
    </source>
</reference>